<evidence type="ECO:0000256" key="4">
    <source>
        <dbReference type="ARBA" id="ARBA00022884"/>
    </source>
</evidence>
<gene>
    <name evidence="9" type="primary">csm5</name>
    <name evidence="9" type="ORF">JBF11_01270</name>
</gene>
<evidence type="ECO:0000256" key="5">
    <source>
        <dbReference type="ARBA" id="ARBA00023118"/>
    </source>
</evidence>
<feature type="domain" description="CRISPR type III-associated protein" evidence="8">
    <location>
        <begin position="16"/>
        <end position="207"/>
    </location>
</feature>
<keyword evidence="5" id="KW-0051">Antiviral defense</keyword>
<evidence type="ECO:0000313" key="9">
    <source>
        <dbReference type="EMBL" id="UWX05984.1"/>
    </source>
</evidence>
<evidence type="ECO:0000256" key="2">
    <source>
        <dbReference type="ARBA" id="ARBA00006680"/>
    </source>
</evidence>
<evidence type="ECO:0000313" key="10">
    <source>
        <dbReference type="Proteomes" id="UP001058120"/>
    </source>
</evidence>
<dbReference type="PANTHER" id="PTHR38007:SF1">
    <property type="entry name" value="CRISPR SYSTEM CMS PROTEIN CSM5"/>
    <property type="match status" value="1"/>
</dbReference>
<keyword evidence="4" id="KW-0694">RNA-binding</keyword>
<evidence type="ECO:0000259" key="8">
    <source>
        <dbReference type="Pfam" id="PF03787"/>
    </source>
</evidence>
<dbReference type="EMBL" id="CP065938">
    <property type="protein sequence ID" value="UWX05984.1"/>
    <property type="molecule type" value="Genomic_DNA"/>
</dbReference>
<evidence type="ECO:0000256" key="6">
    <source>
        <dbReference type="ARBA" id="ARBA00031720"/>
    </source>
</evidence>
<dbReference type="NCBIfam" id="TIGR01899">
    <property type="entry name" value="cas_TM1807_csm5"/>
    <property type="match status" value="1"/>
</dbReference>
<reference evidence="9" key="1">
    <citation type="submission" date="2020-12" db="EMBL/GenBank/DDBJ databases">
        <title>Taurinivorans muris gen. nov., sp. nov., fundamental and realized metabolic niche of a ubiquitous sulfidogenic bacterium in the murine intestine.</title>
        <authorList>
            <person name="Ye H."/>
            <person name="Hanson B.T."/>
            <person name="Loy A."/>
        </authorList>
    </citation>
    <scope>NUCLEOTIDE SEQUENCE</scope>
    <source>
        <strain evidence="9">LT0009</strain>
    </source>
</reference>
<dbReference type="Proteomes" id="UP001058120">
    <property type="component" value="Chromosome"/>
</dbReference>
<feature type="compositionally biased region" description="Basic and acidic residues" evidence="7">
    <location>
        <begin position="413"/>
        <end position="450"/>
    </location>
</feature>
<comment type="function">
    <text evidence="1">This subunit might be involved in maturation of a crRNA intermediate to its mature form.</text>
</comment>
<dbReference type="PANTHER" id="PTHR38007">
    <property type="entry name" value="CRISPR SYSTEM CMS PROTEIN CSM5"/>
    <property type="match status" value="1"/>
</dbReference>
<organism evidence="9 10">
    <name type="scientific">Taurinivorans muris</name>
    <dbReference type="NCBI Taxonomy" id="2787751"/>
    <lineage>
        <taxon>Bacteria</taxon>
        <taxon>Pseudomonadati</taxon>
        <taxon>Thermodesulfobacteriota</taxon>
        <taxon>Desulfovibrionia</taxon>
        <taxon>Desulfovibrionales</taxon>
        <taxon>Desulfovibrionaceae</taxon>
        <taxon>Taurinivorans</taxon>
    </lineage>
</organism>
<dbReference type="InterPro" id="IPR005537">
    <property type="entry name" value="RAMP_III_fam"/>
</dbReference>
<proteinExistence type="inferred from homology"/>
<feature type="region of interest" description="Disordered" evidence="7">
    <location>
        <begin position="411"/>
        <end position="450"/>
    </location>
</feature>
<evidence type="ECO:0000256" key="1">
    <source>
        <dbReference type="ARBA" id="ARBA00003088"/>
    </source>
</evidence>
<dbReference type="RefSeq" id="WP_334315579.1">
    <property type="nucleotide sequence ID" value="NZ_CP065938.1"/>
</dbReference>
<comment type="similarity">
    <text evidence="2">Belongs to the CRISPR-associated Csm5 family.</text>
</comment>
<evidence type="ECO:0000256" key="7">
    <source>
        <dbReference type="SAM" id="MobiDB-lite"/>
    </source>
</evidence>
<accession>A0ABY5Y1C4</accession>
<dbReference type="Pfam" id="PF03787">
    <property type="entry name" value="RAMPs"/>
    <property type="match status" value="1"/>
</dbReference>
<keyword evidence="10" id="KW-1185">Reference proteome</keyword>
<evidence type="ECO:0000256" key="3">
    <source>
        <dbReference type="ARBA" id="ARBA00016113"/>
    </source>
</evidence>
<protein>
    <recommendedName>
        <fullName evidence="3">CRISPR system Cms protein Csm5</fullName>
    </recommendedName>
    <alternativeName>
        <fullName evidence="6">CRISPR type III A-associated protein Csm5</fullName>
    </alternativeName>
</protein>
<name>A0ABY5Y1C4_9BACT</name>
<sequence>MISLQNIHNNFVPVRLEFLSPVHIGSGEMLSPLEYQIFEEQSGQYIVCTIDFDGWINSLTPDEAKAVASKFSLSNQTQIWEYLRNTIDRNVFIKTKSKTNEEIHQKYKVRLKGTNKSENELAPAIRNAYTSAIVIPGSSIKGAIRTAIIDYYDNGRLIQAYLTGANNKEKSRNYEAELKHLFGDIKENAFKQLKVSDFELLPGESEFVQAVQYAKNNPEERLMNPVCEVAPIWAKPKYGKIYLGSFTAHEYAKKPLEDWTFENLCKVCNQFYLKRFNAEYEKFYKLPHFVQARNFIDGIRNKVQTENALLLRIGHYSHVECVTVENAAPKTRPNPKTKKPMPCGTTRTLADGKYPFGWVLLHKCSAEDAEQGKMQEEQARQEIIANLQARKALFLTAKNTEYEAKQKLLSAQRKQEEEQARKAREEALRLQKEQEQKEAEKLARKQAEQAQKEAEEQRLASLSPEERLVELVLLKKAGKEEVLKVYERIDNLDNKIQIAEAIRAFWQKEKIWSGKLKENQKIRVDKITAILRAK</sequence>
<dbReference type="InterPro" id="IPR010173">
    <property type="entry name" value="CRISPR-assoc_Csm5"/>
</dbReference>